<keyword evidence="4" id="KW-1185">Reference proteome</keyword>
<dbReference type="Proteomes" id="UP000706039">
    <property type="component" value="Unassembled WGS sequence"/>
</dbReference>
<gene>
    <name evidence="3" type="ORF">K7G82_25315</name>
</gene>
<evidence type="ECO:0000259" key="1">
    <source>
        <dbReference type="Pfam" id="PF00501"/>
    </source>
</evidence>
<protein>
    <submittedName>
        <fullName evidence="3">Long-chain fatty acid--CoA ligase</fullName>
    </submittedName>
</protein>
<feature type="domain" description="AMP-dependent synthetase/ligase" evidence="1">
    <location>
        <begin position="31"/>
        <end position="392"/>
    </location>
</feature>
<organism evidence="3 4">
    <name type="scientific">Sphingomonas colocasiae</name>
    <dbReference type="NCBI Taxonomy" id="1848973"/>
    <lineage>
        <taxon>Bacteria</taxon>
        <taxon>Pseudomonadati</taxon>
        <taxon>Pseudomonadota</taxon>
        <taxon>Alphaproteobacteria</taxon>
        <taxon>Sphingomonadales</taxon>
        <taxon>Sphingomonadaceae</taxon>
        <taxon>Sphingomonas</taxon>
    </lineage>
</organism>
<dbReference type="NCBIfam" id="NF004837">
    <property type="entry name" value="PRK06187.1"/>
    <property type="match status" value="1"/>
</dbReference>
<proteinExistence type="predicted"/>
<dbReference type="GO" id="GO:0016874">
    <property type="term" value="F:ligase activity"/>
    <property type="evidence" value="ECO:0007669"/>
    <property type="project" value="UniProtKB-KW"/>
</dbReference>
<dbReference type="Gene3D" id="3.40.50.12780">
    <property type="entry name" value="N-terminal domain of ligase-like"/>
    <property type="match status" value="1"/>
</dbReference>
<comment type="caution">
    <text evidence="3">The sequence shown here is derived from an EMBL/GenBank/DDBJ whole genome shotgun (WGS) entry which is preliminary data.</text>
</comment>
<dbReference type="RefSeq" id="WP_222992735.1">
    <property type="nucleotide sequence ID" value="NZ_JAINVV010000012.1"/>
</dbReference>
<reference evidence="3 4" key="1">
    <citation type="submission" date="2021-08" db="EMBL/GenBank/DDBJ databases">
        <authorList>
            <person name="Tuo L."/>
        </authorList>
    </citation>
    <scope>NUCLEOTIDE SEQUENCE [LARGE SCALE GENOMIC DNA]</scope>
    <source>
        <strain evidence="3 4">JCM 31229</strain>
    </source>
</reference>
<dbReference type="SUPFAM" id="SSF56801">
    <property type="entry name" value="Acetyl-CoA synthetase-like"/>
    <property type="match status" value="1"/>
</dbReference>
<dbReference type="PANTHER" id="PTHR43201">
    <property type="entry name" value="ACYL-COA SYNTHETASE"/>
    <property type="match status" value="1"/>
</dbReference>
<dbReference type="InterPro" id="IPR020845">
    <property type="entry name" value="AMP-binding_CS"/>
</dbReference>
<keyword evidence="3" id="KW-0436">Ligase</keyword>
<feature type="domain" description="AMP-binding enzyme C-terminal" evidence="2">
    <location>
        <begin position="442"/>
        <end position="517"/>
    </location>
</feature>
<dbReference type="CDD" id="cd17631">
    <property type="entry name" value="FACL_FadD13-like"/>
    <property type="match status" value="1"/>
</dbReference>
<evidence type="ECO:0000259" key="2">
    <source>
        <dbReference type="Pfam" id="PF13193"/>
    </source>
</evidence>
<dbReference type="InterPro" id="IPR000873">
    <property type="entry name" value="AMP-dep_synth/lig_dom"/>
</dbReference>
<dbReference type="InterPro" id="IPR045851">
    <property type="entry name" value="AMP-bd_C_sf"/>
</dbReference>
<sequence length="535" mass="56448">MDKTRNFASAAQAIKGADGMYLTQTLHRLKRQSPDSTALIADGARESWAELADHAARFAGALRRLGLAAGDRVALLAPSGIPYVHYLYGTWWAGGVLNPVNTRWSAAEIGFSLIDCGTEILIVDPAFAALVPDIRKHAPDLRHVLSLGEEGAADLTPRSAWLDDAPAIPDALRAGDDLAAILYTGGTTGRPKGVMLTHRGIMTSLLATLAFPGATPGDMFLHAAPLFHIGGMGGLLFALLAGKSCVLLPAFEPAAVLAAVETHGVSDAFLVPTMLRMVIDHPAFAGHDMSSLRLVRYGAAPMDEALMDRLVAALPQACFLQAYGITELSPTCCMLGPADHGPEAFADGRGRSAGRPIAVLEVRIVDAEGNEVPRGEAGEIVARGPTVMAGYWGRPEETASAIRDGWLHTGDIGRLDAAGYVTIVDRLKDMIVSGGENVYSAEVEAALAGHPDIAMSAVIAASDETWGERVHAVVIARPGQAIDLASVQAHCRKTLAGYKIPRSMTLVDQLPLSAAGKILKSELRQRFSGWDGKSA</sequence>
<evidence type="ECO:0000313" key="4">
    <source>
        <dbReference type="Proteomes" id="UP000706039"/>
    </source>
</evidence>
<dbReference type="Pfam" id="PF13193">
    <property type="entry name" value="AMP-binding_C"/>
    <property type="match status" value="1"/>
</dbReference>
<name>A0ABS7PWX6_9SPHN</name>
<dbReference type="EMBL" id="JAINVV010000012">
    <property type="protein sequence ID" value="MBY8825646.1"/>
    <property type="molecule type" value="Genomic_DNA"/>
</dbReference>
<dbReference type="PANTHER" id="PTHR43201:SF32">
    <property type="entry name" value="2-SUCCINYLBENZOATE--COA LIGASE, CHLOROPLASTIC_PEROXISOMAL"/>
    <property type="match status" value="1"/>
</dbReference>
<accession>A0ABS7PWX6</accession>
<dbReference type="PROSITE" id="PS00455">
    <property type="entry name" value="AMP_BINDING"/>
    <property type="match status" value="1"/>
</dbReference>
<dbReference type="Gene3D" id="3.30.300.30">
    <property type="match status" value="1"/>
</dbReference>
<dbReference type="InterPro" id="IPR042099">
    <property type="entry name" value="ANL_N_sf"/>
</dbReference>
<dbReference type="Pfam" id="PF00501">
    <property type="entry name" value="AMP-binding"/>
    <property type="match status" value="1"/>
</dbReference>
<evidence type="ECO:0000313" key="3">
    <source>
        <dbReference type="EMBL" id="MBY8825646.1"/>
    </source>
</evidence>
<dbReference type="InterPro" id="IPR025110">
    <property type="entry name" value="AMP-bd_C"/>
</dbReference>